<name>A0A026WXU3_OOCBI</name>
<protein>
    <submittedName>
        <fullName evidence="2">Uncharacterized protein</fullName>
    </submittedName>
</protein>
<proteinExistence type="predicted"/>
<feature type="non-terminal residue" evidence="2">
    <location>
        <position position="123"/>
    </location>
</feature>
<gene>
    <name evidence="2" type="ORF">X777_13097</name>
</gene>
<organism evidence="2 3">
    <name type="scientific">Ooceraea biroi</name>
    <name type="common">Clonal raider ant</name>
    <name type="synonym">Cerapachys biroi</name>
    <dbReference type="NCBI Taxonomy" id="2015173"/>
    <lineage>
        <taxon>Eukaryota</taxon>
        <taxon>Metazoa</taxon>
        <taxon>Ecdysozoa</taxon>
        <taxon>Arthropoda</taxon>
        <taxon>Hexapoda</taxon>
        <taxon>Insecta</taxon>
        <taxon>Pterygota</taxon>
        <taxon>Neoptera</taxon>
        <taxon>Endopterygota</taxon>
        <taxon>Hymenoptera</taxon>
        <taxon>Apocrita</taxon>
        <taxon>Aculeata</taxon>
        <taxon>Formicoidea</taxon>
        <taxon>Formicidae</taxon>
        <taxon>Dorylinae</taxon>
        <taxon>Ooceraea</taxon>
    </lineage>
</organism>
<dbReference type="EMBL" id="KK107064">
    <property type="protein sequence ID" value="EZA60895.1"/>
    <property type="molecule type" value="Genomic_DNA"/>
</dbReference>
<evidence type="ECO:0000256" key="1">
    <source>
        <dbReference type="SAM" id="MobiDB-lite"/>
    </source>
</evidence>
<feature type="region of interest" description="Disordered" evidence="1">
    <location>
        <begin position="1"/>
        <end position="30"/>
    </location>
</feature>
<accession>A0A026WXU3</accession>
<keyword evidence="3" id="KW-1185">Reference proteome</keyword>
<evidence type="ECO:0000313" key="3">
    <source>
        <dbReference type="Proteomes" id="UP000053097"/>
    </source>
</evidence>
<reference evidence="2 3" key="1">
    <citation type="journal article" date="2014" name="Curr. Biol.">
        <title>The genome of the clonal raider ant Cerapachys biroi.</title>
        <authorList>
            <person name="Oxley P.R."/>
            <person name="Ji L."/>
            <person name="Fetter-Pruneda I."/>
            <person name="McKenzie S.K."/>
            <person name="Li C."/>
            <person name="Hu H."/>
            <person name="Zhang G."/>
            <person name="Kronauer D.J."/>
        </authorList>
    </citation>
    <scope>NUCLEOTIDE SEQUENCE [LARGE SCALE GENOMIC DNA]</scope>
</reference>
<evidence type="ECO:0000313" key="2">
    <source>
        <dbReference type="EMBL" id="EZA60895.1"/>
    </source>
</evidence>
<feature type="non-terminal residue" evidence="2">
    <location>
        <position position="1"/>
    </location>
</feature>
<dbReference type="Proteomes" id="UP000053097">
    <property type="component" value="Unassembled WGS sequence"/>
</dbReference>
<dbReference type="AlphaFoldDB" id="A0A026WXU3"/>
<sequence length="123" mass="13514">VHRPSAFSPQKCTLRKGHSSKLELRTSRGRSNNRVDVVPIGEVSSSLKFPRGKNLKETCFTTKNRTSFKEPAHPVTSIYTLKVYPYVGSIGLSSLISSDLHICWGGTLVHCSAKLTMAPASIR</sequence>